<evidence type="ECO:0000256" key="1">
    <source>
        <dbReference type="SAM" id="MobiDB-lite"/>
    </source>
</evidence>
<protein>
    <submittedName>
        <fullName evidence="2">Uncharacterized protein</fullName>
    </submittedName>
</protein>
<feature type="region of interest" description="Disordered" evidence="1">
    <location>
        <begin position="18"/>
        <end position="71"/>
    </location>
</feature>
<reference evidence="2" key="1">
    <citation type="submission" date="2018-05" db="EMBL/GenBank/DDBJ databases">
        <title>Draft genome of Mucuna pruriens seed.</title>
        <authorList>
            <person name="Nnadi N.E."/>
            <person name="Vos R."/>
            <person name="Hasami M.H."/>
            <person name="Devisetty U.K."/>
            <person name="Aguiy J.C."/>
        </authorList>
    </citation>
    <scope>NUCLEOTIDE SEQUENCE [LARGE SCALE GENOMIC DNA]</scope>
    <source>
        <strain evidence="2">JCA_2017</strain>
    </source>
</reference>
<dbReference type="Proteomes" id="UP000257109">
    <property type="component" value="Unassembled WGS sequence"/>
</dbReference>
<proteinExistence type="predicted"/>
<comment type="caution">
    <text evidence="2">The sequence shown here is derived from an EMBL/GenBank/DDBJ whole genome shotgun (WGS) entry which is preliminary data.</text>
</comment>
<dbReference type="AlphaFoldDB" id="A0A371FV39"/>
<sequence length="90" mass="10052">MNKEIHDICTKQLKLNHNRGGILPQRDPTLAVLTTRRERPRKDKSPKKGNAPTHGQKEETTPLNLSSSSKSNNIKCFKCLGGKVHCLPIP</sequence>
<keyword evidence="3" id="KW-1185">Reference proteome</keyword>
<accession>A0A371FV39</accession>
<dbReference type="EMBL" id="QJKJ01007793">
    <property type="protein sequence ID" value="RDX81923.1"/>
    <property type="molecule type" value="Genomic_DNA"/>
</dbReference>
<evidence type="ECO:0000313" key="3">
    <source>
        <dbReference type="Proteomes" id="UP000257109"/>
    </source>
</evidence>
<organism evidence="2 3">
    <name type="scientific">Mucuna pruriens</name>
    <name type="common">Velvet bean</name>
    <name type="synonym">Dolichos pruriens</name>
    <dbReference type="NCBI Taxonomy" id="157652"/>
    <lineage>
        <taxon>Eukaryota</taxon>
        <taxon>Viridiplantae</taxon>
        <taxon>Streptophyta</taxon>
        <taxon>Embryophyta</taxon>
        <taxon>Tracheophyta</taxon>
        <taxon>Spermatophyta</taxon>
        <taxon>Magnoliopsida</taxon>
        <taxon>eudicotyledons</taxon>
        <taxon>Gunneridae</taxon>
        <taxon>Pentapetalae</taxon>
        <taxon>rosids</taxon>
        <taxon>fabids</taxon>
        <taxon>Fabales</taxon>
        <taxon>Fabaceae</taxon>
        <taxon>Papilionoideae</taxon>
        <taxon>50 kb inversion clade</taxon>
        <taxon>NPAAA clade</taxon>
        <taxon>indigoferoid/millettioid clade</taxon>
        <taxon>Phaseoleae</taxon>
        <taxon>Mucuna</taxon>
    </lineage>
</organism>
<gene>
    <name evidence="2" type="ORF">CR513_37360</name>
</gene>
<evidence type="ECO:0000313" key="2">
    <source>
        <dbReference type="EMBL" id="RDX81923.1"/>
    </source>
</evidence>
<name>A0A371FV39_MUCPR</name>
<feature type="non-terminal residue" evidence="2">
    <location>
        <position position="1"/>
    </location>
</feature>